<evidence type="ECO:0000256" key="1">
    <source>
        <dbReference type="SAM" id="Phobius"/>
    </source>
</evidence>
<reference evidence="3" key="1">
    <citation type="submission" date="2019-11" db="EMBL/GenBank/DDBJ databases">
        <title>The complete genome sequence of Saccharopolyspora sp. E2A.</title>
        <authorList>
            <person name="Zhang G."/>
        </authorList>
    </citation>
    <scope>NUCLEOTIDE SEQUENCE [LARGE SCALE GENOMIC DNA]</scope>
    <source>
        <strain evidence="3">E2A</strain>
    </source>
</reference>
<accession>A0A5Q3Q9S0</accession>
<keyword evidence="3" id="KW-1185">Reference proteome</keyword>
<feature type="transmembrane region" description="Helical" evidence="1">
    <location>
        <begin position="176"/>
        <end position="194"/>
    </location>
</feature>
<dbReference type="KEGG" id="sace:GIY23_11675"/>
<proteinExistence type="predicted"/>
<feature type="transmembrane region" description="Helical" evidence="1">
    <location>
        <begin position="59"/>
        <end position="80"/>
    </location>
</feature>
<feature type="transmembrane region" description="Helical" evidence="1">
    <location>
        <begin position="86"/>
        <end position="106"/>
    </location>
</feature>
<feature type="transmembrane region" description="Helical" evidence="1">
    <location>
        <begin position="126"/>
        <end position="144"/>
    </location>
</feature>
<protein>
    <recommendedName>
        <fullName evidence="4">DUF2157 domain-containing protein</fullName>
    </recommendedName>
</protein>
<feature type="transmembrane region" description="Helical" evidence="1">
    <location>
        <begin position="249"/>
        <end position="267"/>
    </location>
</feature>
<sequence length="334" mass="33694">MTGELTPRQRAAVRGLVERGVLSPDQADVVLTELAAASVPSASGTANSPGQRRGGLWEVLGYAGAALVFGGAALLLHMSWEDLGQVARVSILLALAALVTAAGVLVAGGPSRVRSLRPASTPRRRIVAALFVLAAPLVAMAVSTGSQNEWAVPTATAGLVVAVVGYLALPSVPGMLAMGAFSVGVVYAATGDWWPGATMLTAALLVALGGVWIALSLAEWLAERTVGLTGGAFIALLGAQWALGLDSTAWGYGATLALAVVFFGLYVRWQDLPLLVAGIVGVTVSVPEAVWDLTGGALGGPLVVLLAGVALLGAGVFGLRLRKRTGPHGASGDA</sequence>
<organism evidence="2 3">
    <name type="scientific">Allosaccharopolyspora coralli</name>
    <dbReference type="NCBI Taxonomy" id="2665642"/>
    <lineage>
        <taxon>Bacteria</taxon>
        <taxon>Bacillati</taxon>
        <taxon>Actinomycetota</taxon>
        <taxon>Actinomycetes</taxon>
        <taxon>Pseudonocardiales</taxon>
        <taxon>Pseudonocardiaceae</taxon>
        <taxon>Allosaccharopolyspora</taxon>
    </lineage>
</organism>
<feature type="transmembrane region" description="Helical" evidence="1">
    <location>
        <begin position="150"/>
        <end position="169"/>
    </location>
</feature>
<keyword evidence="1" id="KW-0812">Transmembrane</keyword>
<feature type="transmembrane region" description="Helical" evidence="1">
    <location>
        <begin position="200"/>
        <end position="218"/>
    </location>
</feature>
<feature type="transmembrane region" description="Helical" evidence="1">
    <location>
        <begin position="297"/>
        <end position="319"/>
    </location>
</feature>
<evidence type="ECO:0000313" key="2">
    <source>
        <dbReference type="EMBL" id="QGK70096.1"/>
    </source>
</evidence>
<gene>
    <name evidence="2" type="ORF">GIY23_11675</name>
</gene>
<dbReference type="Proteomes" id="UP000371041">
    <property type="component" value="Chromosome"/>
</dbReference>
<dbReference type="RefSeq" id="WP_154076679.1">
    <property type="nucleotide sequence ID" value="NZ_CP045929.1"/>
</dbReference>
<keyword evidence="1" id="KW-1133">Transmembrane helix</keyword>
<feature type="transmembrane region" description="Helical" evidence="1">
    <location>
        <begin position="225"/>
        <end position="243"/>
    </location>
</feature>
<dbReference type="EMBL" id="CP045929">
    <property type="protein sequence ID" value="QGK70096.1"/>
    <property type="molecule type" value="Genomic_DNA"/>
</dbReference>
<keyword evidence="1" id="KW-0472">Membrane</keyword>
<evidence type="ECO:0000313" key="3">
    <source>
        <dbReference type="Proteomes" id="UP000371041"/>
    </source>
</evidence>
<name>A0A5Q3Q9S0_9PSEU</name>
<feature type="transmembrane region" description="Helical" evidence="1">
    <location>
        <begin position="274"/>
        <end position="291"/>
    </location>
</feature>
<dbReference type="AlphaFoldDB" id="A0A5Q3Q9S0"/>
<evidence type="ECO:0008006" key="4">
    <source>
        <dbReference type="Google" id="ProtNLM"/>
    </source>
</evidence>